<dbReference type="EMBL" id="CP008822">
    <property type="protein sequence ID" value="AIM26669.1"/>
    <property type="molecule type" value="Genomic_DNA"/>
</dbReference>
<dbReference type="AlphaFoldDB" id="A0A088E2L3"/>
<sequence>MIEISLKGRGGQGVVTAGELLTKAVIAEGKYAQSIPFFGGERRGAPVSSEVRVSDKPIPLHRRVYNPDVVTVFDTTLLEILNPLEGIKENGVLIINSDNPKKYWKNTYYVNATEIARGLGLVVAGWSVVNTAMLGALVKVTGIADPELLEEAVMEEFPGKLGELNAKAILLGSREVRALD</sequence>
<dbReference type="Proteomes" id="UP000056255">
    <property type="component" value="Chromosome"/>
</dbReference>
<dbReference type="GeneID" id="91754957"/>
<dbReference type="NCBIfam" id="TIGR02175">
    <property type="entry name" value="PorC_KorC"/>
    <property type="match status" value="1"/>
</dbReference>
<dbReference type="EMBL" id="CP012172">
    <property type="protein sequence ID" value="AKV73635.1"/>
    <property type="molecule type" value="Genomic_DNA"/>
</dbReference>
<evidence type="ECO:0000313" key="11">
    <source>
        <dbReference type="Proteomes" id="UP000029084"/>
    </source>
</evidence>
<comment type="catalytic activity">
    <reaction evidence="3">
        <text>2 oxidized [2Fe-2S]-[ferredoxin] + pyruvate + CoA = 2 reduced [2Fe-2S]-[ferredoxin] + acetyl-CoA + CO2 + H(+)</text>
        <dbReference type="Rhea" id="RHEA:12765"/>
        <dbReference type="Rhea" id="RHEA-COMP:10000"/>
        <dbReference type="Rhea" id="RHEA-COMP:10001"/>
        <dbReference type="ChEBI" id="CHEBI:15361"/>
        <dbReference type="ChEBI" id="CHEBI:15378"/>
        <dbReference type="ChEBI" id="CHEBI:16526"/>
        <dbReference type="ChEBI" id="CHEBI:33737"/>
        <dbReference type="ChEBI" id="CHEBI:33738"/>
        <dbReference type="ChEBI" id="CHEBI:57287"/>
        <dbReference type="ChEBI" id="CHEBI:57288"/>
        <dbReference type="EC" id="1.2.7.1"/>
    </reaction>
</comment>
<evidence type="ECO:0000256" key="3">
    <source>
        <dbReference type="ARBA" id="ARBA00049357"/>
    </source>
</evidence>
<reference evidence="10 12" key="3">
    <citation type="submission" date="2015-07" db="EMBL/GenBank/DDBJ databases">
        <title>Physiological, transcriptional responses and genome re-sequencing of acid resistant extremely thermoacidophilic Metallosphaera sedula SARC-M1.</title>
        <authorList>
            <person name="Ai C."/>
            <person name="McCarthy S."/>
            <person name="Eckrich V."/>
            <person name="Rudrappa D."/>
            <person name="Qiu G."/>
            <person name="Blum P."/>
        </authorList>
    </citation>
    <scope>NUCLEOTIDE SEQUENCE [LARGE SCALE GENOMIC DNA]</scope>
    <source>
        <strain evidence="10 12">SARC-M1</strain>
    </source>
</reference>
<dbReference type="Proteomes" id="UP000068832">
    <property type="component" value="Chromosome"/>
</dbReference>
<organism evidence="5 11">
    <name type="scientific">Metallosphaera sedula</name>
    <dbReference type="NCBI Taxonomy" id="43687"/>
    <lineage>
        <taxon>Archaea</taxon>
        <taxon>Thermoproteota</taxon>
        <taxon>Thermoprotei</taxon>
        <taxon>Sulfolobales</taxon>
        <taxon>Sulfolobaceae</taxon>
        <taxon>Metallosphaera</taxon>
    </lineage>
</organism>
<evidence type="ECO:0000313" key="12">
    <source>
        <dbReference type="Proteomes" id="UP000056255"/>
    </source>
</evidence>
<evidence type="ECO:0000256" key="1">
    <source>
        <dbReference type="ARBA" id="ARBA00012822"/>
    </source>
</evidence>
<dbReference type="Proteomes" id="UP000061362">
    <property type="component" value="Chromosome"/>
</dbReference>
<evidence type="ECO:0000313" key="6">
    <source>
        <dbReference type="EMBL" id="AKV73635.1"/>
    </source>
</evidence>
<evidence type="ECO:0000313" key="15">
    <source>
        <dbReference type="Proteomes" id="UP000062475"/>
    </source>
</evidence>
<dbReference type="InterPro" id="IPR051626">
    <property type="entry name" value="Oxidoreductase_gamma_subunit"/>
</dbReference>
<gene>
    <name evidence="5" type="ORF">HA72_0507</name>
    <name evidence="6" type="ORF">MsedA_0519</name>
    <name evidence="7" type="ORF">MsedB_0519</name>
    <name evidence="8" type="ORF">MsedC_0518</name>
    <name evidence="9" type="ORF">MsedD_0519</name>
    <name evidence="10" type="ORF">MsedE_0519</name>
</gene>
<dbReference type="EMBL" id="CP012175">
    <property type="protein sequence ID" value="AKV80370.1"/>
    <property type="molecule type" value="Genomic_DNA"/>
</dbReference>
<accession>A0A088E2L3</accession>
<evidence type="ECO:0000313" key="9">
    <source>
        <dbReference type="EMBL" id="AKV80370.1"/>
    </source>
</evidence>
<dbReference type="GO" id="GO:0019164">
    <property type="term" value="F:pyruvate synthase activity"/>
    <property type="evidence" value="ECO:0007669"/>
    <property type="project" value="UniProtKB-EC"/>
</dbReference>
<dbReference type="EMBL" id="CP012174">
    <property type="protein sequence ID" value="AKV78125.1"/>
    <property type="molecule type" value="Genomic_DNA"/>
</dbReference>
<evidence type="ECO:0000313" key="13">
    <source>
        <dbReference type="Proteomes" id="UP000061362"/>
    </source>
</evidence>
<dbReference type="InterPro" id="IPR002869">
    <property type="entry name" value="Pyrv_flavodox_OxRed_cen"/>
</dbReference>
<dbReference type="EMBL" id="CP012173">
    <property type="protein sequence ID" value="AKV75875.1"/>
    <property type="molecule type" value="Genomic_DNA"/>
</dbReference>
<evidence type="ECO:0000313" key="16">
    <source>
        <dbReference type="Proteomes" id="UP000068832"/>
    </source>
</evidence>
<dbReference type="Proteomes" id="UP000029084">
    <property type="component" value="Chromosome"/>
</dbReference>
<evidence type="ECO:0000313" key="14">
    <source>
        <dbReference type="Proteomes" id="UP000062398"/>
    </source>
</evidence>
<dbReference type="InterPro" id="IPR019752">
    <property type="entry name" value="Pyrv/ketoisovalerate_OxRed_cat"/>
</dbReference>
<feature type="domain" description="Pyruvate/ketoisovalerate oxidoreductase catalytic" evidence="4">
    <location>
        <begin position="10"/>
        <end position="172"/>
    </location>
</feature>
<dbReference type="EC" id="1.2.7.1" evidence="1"/>
<dbReference type="PANTHER" id="PTHR43366">
    <property type="entry name" value="PYRUVATE SYNTHASE SUBUNIT PORC"/>
    <property type="match status" value="1"/>
</dbReference>
<evidence type="ECO:0000313" key="8">
    <source>
        <dbReference type="EMBL" id="AKV78125.1"/>
    </source>
</evidence>
<dbReference type="Pfam" id="PF01558">
    <property type="entry name" value="POR"/>
    <property type="match status" value="1"/>
</dbReference>
<dbReference type="EMBL" id="CP012176">
    <property type="protein sequence ID" value="AKV82618.1"/>
    <property type="molecule type" value="Genomic_DNA"/>
</dbReference>
<keyword evidence="2 5" id="KW-0560">Oxidoreductase</keyword>
<reference evidence="5 11" key="1">
    <citation type="journal article" date="2014" name="J. Bacteriol.">
        <title>Role of an Archaeal PitA Transporter in the Copper and Arsenic Resistance of Metallosphaera sedula, an Extreme Thermoacidophile.</title>
        <authorList>
            <person name="McCarthy S."/>
            <person name="Ai C."/>
            <person name="Wheaton G."/>
            <person name="Tevatia R."/>
            <person name="Eckrich V."/>
            <person name="Kelly R."/>
            <person name="Blum P."/>
        </authorList>
    </citation>
    <scope>NUCLEOTIDE SEQUENCE [LARGE SCALE GENOMIC DNA]</scope>
    <source>
        <strain evidence="5 11">CuR1</strain>
    </source>
</reference>
<dbReference type="Gene3D" id="3.40.920.10">
    <property type="entry name" value="Pyruvate-ferredoxin oxidoreductase, PFOR, domain III"/>
    <property type="match status" value="1"/>
</dbReference>
<evidence type="ECO:0000259" key="4">
    <source>
        <dbReference type="Pfam" id="PF01558"/>
    </source>
</evidence>
<dbReference type="Proteomes" id="UP000062398">
    <property type="component" value="Chromosome"/>
</dbReference>
<dbReference type="SUPFAM" id="SSF53323">
    <property type="entry name" value="Pyruvate-ferredoxin oxidoreductase, PFOR, domain III"/>
    <property type="match status" value="1"/>
</dbReference>
<dbReference type="OrthoDB" id="372091at2157"/>
<reference evidence="13 14" key="2">
    <citation type="journal article" date="2015" name="Genome Announc.">
        <title>Complete Genome Sequences of Evolved Arsenate-Resistant Metallosphaera sedula Strains.</title>
        <authorList>
            <person name="Ai C."/>
            <person name="McCarthy S."/>
            <person name="Schackwitz W."/>
            <person name="Martin J."/>
            <person name="Lipzen A."/>
            <person name="Blum P."/>
        </authorList>
    </citation>
    <scope>NUCLEOTIDE SEQUENCE [LARGE SCALE GENOMIC DNA]</scope>
    <source>
        <strain evidence="8 14">ARS120-1</strain>
        <strain evidence="9 13">ARS120-2</strain>
        <strain evidence="6 16">ARS50-1</strain>
        <strain evidence="7 15">ARS50-2</strain>
    </source>
</reference>
<name>A0A088E2L3_9CREN</name>
<proteinExistence type="predicted"/>
<dbReference type="PANTHER" id="PTHR43366:SF1">
    <property type="entry name" value="PYRUVATE SYNTHASE SUBUNIT PORC"/>
    <property type="match status" value="1"/>
</dbReference>
<protein>
    <recommendedName>
        <fullName evidence="1">pyruvate synthase</fullName>
        <ecNumber evidence="1">1.2.7.1</ecNumber>
    </recommendedName>
</protein>
<dbReference type="OMA" id="KWGQAIP"/>
<evidence type="ECO:0000313" key="10">
    <source>
        <dbReference type="EMBL" id="AKV82618.1"/>
    </source>
</evidence>
<dbReference type="PATRIC" id="fig|43687.5.peg.522"/>
<evidence type="ECO:0000256" key="2">
    <source>
        <dbReference type="ARBA" id="ARBA00023002"/>
    </source>
</evidence>
<evidence type="ECO:0000313" key="5">
    <source>
        <dbReference type="EMBL" id="AIM26669.1"/>
    </source>
</evidence>
<dbReference type="InterPro" id="IPR011894">
    <property type="entry name" value="PorC_KorC"/>
</dbReference>
<dbReference type="RefSeq" id="WP_012020470.1">
    <property type="nucleotide sequence ID" value="NZ_CP008822.1"/>
</dbReference>
<keyword evidence="5" id="KW-0670">Pyruvate</keyword>
<evidence type="ECO:0000313" key="7">
    <source>
        <dbReference type="EMBL" id="AKV75875.1"/>
    </source>
</evidence>
<dbReference type="Proteomes" id="UP000062475">
    <property type="component" value="Chromosome"/>
</dbReference>